<keyword evidence="3" id="KW-1185">Reference proteome</keyword>
<name>A0A938XRL3_9FIRM</name>
<dbReference type="InterPro" id="IPR036890">
    <property type="entry name" value="HATPase_C_sf"/>
</dbReference>
<dbReference type="Proteomes" id="UP000774000">
    <property type="component" value="Unassembled WGS sequence"/>
</dbReference>
<proteinExistence type="predicted"/>
<feature type="domain" description="Histidine kinase/HSP90-like ATPase" evidence="1">
    <location>
        <begin position="48"/>
        <end position="144"/>
    </location>
</feature>
<dbReference type="AlphaFoldDB" id="A0A938XRL3"/>
<dbReference type="SUPFAM" id="SSF55874">
    <property type="entry name" value="ATPase domain of HSP90 chaperone/DNA topoisomerase II/histidine kinase"/>
    <property type="match status" value="1"/>
</dbReference>
<dbReference type="Gene3D" id="3.30.565.10">
    <property type="entry name" value="Histidine kinase-like ATPase, C-terminal domain"/>
    <property type="match status" value="1"/>
</dbReference>
<dbReference type="EMBL" id="JAFBDQ010000004">
    <property type="protein sequence ID" value="MBM7556165.1"/>
    <property type="molecule type" value="Genomic_DNA"/>
</dbReference>
<dbReference type="InterPro" id="IPR003594">
    <property type="entry name" value="HATPase_dom"/>
</dbReference>
<evidence type="ECO:0000313" key="2">
    <source>
        <dbReference type="EMBL" id="MBM7556165.1"/>
    </source>
</evidence>
<evidence type="ECO:0000313" key="3">
    <source>
        <dbReference type="Proteomes" id="UP000774000"/>
    </source>
</evidence>
<gene>
    <name evidence="2" type="ORF">JOC47_001001</name>
</gene>
<comment type="caution">
    <text evidence="2">The sequence shown here is derived from an EMBL/GenBank/DDBJ whole genome shotgun (WGS) entry which is preliminary data.</text>
</comment>
<dbReference type="RefSeq" id="WP_204700879.1">
    <property type="nucleotide sequence ID" value="NZ_JAFBDQ010000004.1"/>
</dbReference>
<dbReference type="Pfam" id="PF02518">
    <property type="entry name" value="HATPase_c"/>
    <property type="match status" value="1"/>
</dbReference>
<organism evidence="2 3">
    <name type="scientific">Halanaerobacter jeridensis</name>
    <dbReference type="NCBI Taxonomy" id="706427"/>
    <lineage>
        <taxon>Bacteria</taxon>
        <taxon>Bacillati</taxon>
        <taxon>Bacillota</taxon>
        <taxon>Clostridia</taxon>
        <taxon>Halanaerobiales</taxon>
        <taxon>Halobacteroidaceae</taxon>
        <taxon>Halanaerobacter</taxon>
    </lineage>
</organism>
<reference evidence="2" key="1">
    <citation type="submission" date="2021-01" db="EMBL/GenBank/DDBJ databases">
        <title>Genomic Encyclopedia of Type Strains, Phase IV (KMG-IV): sequencing the most valuable type-strain genomes for metagenomic binning, comparative biology and taxonomic classification.</title>
        <authorList>
            <person name="Goeker M."/>
        </authorList>
    </citation>
    <scope>NUCLEOTIDE SEQUENCE</scope>
    <source>
        <strain evidence="2">DSM 23230</strain>
    </source>
</reference>
<protein>
    <submittedName>
        <fullName evidence="2">Anti-sigma regulatory factor (Ser/Thr protein kinase)</fullName>
    </submittedName>
</protein>
<evidence type="ECO:0000259" key="1">
    <source>
        <dbReference type="Pfam" id="PF02518"/>
    </source>
</evidence>
<accession>A0A938XRL3</accession>
<sequence>MGSNADSKEIINAEVEAGDFSSGGEISSKLKDLLRKLGTSSKLIRKIAIITYELEMNIIIHSEGGSLAAEVNPGRIDIIARDEGPGIEDVDKAFKPGYSTASESVREMGFGAGMGLCNIKNYADNLEVESELGVGTTIRASIDLK</sequence>